<dbReference type="NCBIfam" id="TIGR01499">
    <property type="entry name" value="folC"/>
    <property type="match status" value="1"/>
</dbReference>
<dbReference type="PANTHER" id="PTHR11136">
    <property type="entry name" value="FOLYLPOLYGLUTAMATE SYNTHASE-RELATED"/>
    <property type="match status" value="1"/>
</dbReference>
<dbReference type="GO" id="GO:0005829">
    <property type="term" value="C:cytosol"/>
    <property type="evidence" value="ECO:0007669"/>
    <property type="project" value="TreeGrafter"/>
</dbReference>
<evidence type="ECO:0000256" key="10">
    <source>
        <dbReference type="ARBA" id="ARBA00030592"/>
    </source>
</evidence>
<dbReference type="PROSITE" id="PS01012">
    <property type="entry name" value="FOLYLPOLYGLU_SYNT_2"/>
    <property type="match status" value="1"/>
</dbReference>
<dbReference type="FunFam" id="3.40.1190.10:FF:000016">
    <property type="entry name" value="Folylpolyglutamate synthase"/>
    <property type="match status" value="1"/>
</dbReference>
<dbReference type="EC" id="6.3.2.17" evidence="3"/>
<evidence type="ECO:0000256" key="9">
    <source>
        <dbReference type="ARBA" id="ARBA00022842"/>
    </source>
</evidence>
<protein>
    <recommendedName>
        <fullName evidence="3">tetrahydrofolate synthase</fullName>
        <ecNumber evidence="3">6.3.2.17</ecNumber>
    </recommendedName>
    <alternativeName>
        <fullName evidence="11">Folylpoly-gamma-glutamate synthetase</fullName>
    </alternativeName>
    <alternativeName>
        <fullName evidence="10">Tetrahydrofolylpolyglutamate synthase</fullName>
    </alternativeName>
</protein>
<comment type="pathway">
    <text evidence="1">Cofactor biosynthesis; tetrahydrofolylpolyglutamate biosynthesis.</text>
</comment>
<keyword evidence="7" id="KW-0547">Nucleotide-binding</keyword>
<dbReference type="GO" id="GO:0005739">
    <property type="term" value="C:mitochondrion"/>
    <property type="evidence" value="ECO:0007669"/>
    <property type="project" value="TreeGrafter"/>
</dbReference>
<accession>A0A3L6L136</accession>
<comment type="caution">
    <text evidence="13">The sequence shown here is derived from an EMBL/GenBank/DDBJ whole genome shotgun (WGS) entry which is preliminary data.</text>
</comment>
<dbReference type="InterPro" id="IPR001645">
    <property type="entry name" value="Folylpolyglutamate_synth"/>
</dbReference>
<proteinExistence type="inferred from homology"/>
<dbReference type="GO" id="GO:0006730">
    <property type="term" value="P:one-carbon metabolic process"/>
    <property type="evidence" value="ECO:0007669"/>
    <property type="project" value="UniProtKB-KW"/>
</dbReference>
<dbReference type="EMBL" id="QSBY01000010">
    <property type="protein sequence ID" value="RHW68917.1"/>
    <property type="molecule type" value="Genomic_DNA"/>
</dbReference>
<dbReference type="PANTHER" id="PTHR11136:SF5">
    <property type="entry name" value="FOLYLPOLYGLUTAMATE SYNTHASE, MITOCHONDRIAL"/>
    <property type="match status" value="1"/>
</dbReference>
<dbReference type="InterPro" id="IPR018109">
    <property type="entry name" value="Folylpolyglutamate_synth_CS"/>
</dbReference>
<evidence type="ECO:0000256" key="6">
    <source>
        <dbReference type="ARBA" id="ARBA00022723"/>
    </source>
</evidence>
<dbReference type="Gene3D" id="3.90.190.20">
    <property type="entry name" value="Mur ligase, C-terminal domain"/>
    <property type="match status" value="1"/>
</dbReference>
<keyword evidence="9" id="KW-0460">Magnesium</keyword>
<dbReference type="GO" id="GO:0004326">
    <property type="term" value="F:tetrahydrofolylpolyglutamate synthase activity"/>
    <property type="evidence" value="ECO:0007669"/>
    <property type="project" value="UniProtKB-EC"/>
</dbReference>
<evidence type="ECO:0000256" key="5">
    <source>
        <dbReference type="ARBA" id="ARBA00022598"/>
    </source>
</evidence>
<dbReference type="InterPro" id="IPR036615">
    <property type="entry name" value="Mur_ligase_C_dom_sf"/>
</dbReference>
<sequence>MTAWHRLPAAARALFGAKGGCTGSQRSYDDVLRVMYELTLRVVNPTYRNRTLANTSGKSAELVGLLIERLNMRRCLDTLRFVHVAGTKGKGTTASYTAALLEAYGLKVGLFTSPHVKDVRERIMVNNEVLPMDTFVHYFFQVVDCFVELAGADKEVTWDLPAPCSFFCLMFLVSLVAFAGESVDVAVVEVGIGGSRDPTNIIIPEASVITALGIDHTEILGDTVEEIALQKAGIMKPGVVCYAAPQGDHPSTRRVLKDYAEGVDSPLVFADDVAVPTDGWPCLSIGGEHAVENSRLALLVARSVMGIPLTQPLDDVERHVLQRTTVMGRSQVLPVGDGSKGTFYLDGAHTYESLRCATRWFVKESTKRTCDSKPRRVLLMYSSRQPERIVEAFRPFVDSFSKAVFVCALDPKGMREIWKNNSDAYTQDKATGLIRCWKTLCGTVPCFSRAAPFVSLEEVVEVVSAASSDDEDTSKPVQVFVTGSFFLVSDIVNLYDSQGS</sequence>
<dbReference type="GO" id="GO:0046872">
    <property type="term" value="F:metal ion binding"/>
    <property type="evidence" value="ECO:0007669"/>
    <property type="project" value="UniProtKB-KW"/>
</dbReference>
<keyword evidence="8" id="KW-0067">ATP-binding</keyword>
<organism evidence="13">
    <name type="scientific">Trypanosoma brucei equiperdum</name>
    <dbReference type="NCBI Taxonomy" id="630700"/>
    <lineage>
        <taxon>Eukaryota</taxon>
        <taxon>Discoba</taxon>
        <taxon>Euglenozoa</taxon>
        <taxon>Kinetoplastea</taxon>
        <taxon>Metakinetoplastina</taxon>
        <taxon>Trypanosomatida</taxon>
        <taxon>Trypanosomatidae</taxon>
        <taxon>Trypanosoma</taxon>
    </lineage>
</organism>
<dbReference type="GO" id="GO:0005524">
    <property type="term" value="F:ATP binding"/>
    <property type="evidence" value="ECO:0007669"/>
    <property type="project" value="UniProtKB-KW"/>
</dbReference>
<evidence type="ECO:0000256" key="2">
    <source>
        <dbReference type="ARBA" id="ARBA00008276"/>
    </source>
</evidence>
<evidence type="ECO:0000256" key="7">
    <source>
        <dbReference type="ARBA" id="ARBA00022741"/>
    </source>
</evidence>
<gene>
    <name evidence="13" type="primary">FPGS</name>
    <name evidence="13" type="ORF">DPX39_100081600</name>
</gene>
<keyword evidence="6" id="KW-0479">Metal-binding</keyword>
<dbReference type="SUPFAM" id="SSF53244">
    <property type="entry name" value="MurD-like peptide ligases, peptide-binding domain"/>
    <property type="match status" value="1"/>
</dbReference>
<dbReference type="InterPro" id="IPR036565">
    <property type="entry name" value="Mur-like_cat_sf"/>
</dbReference>
<dbReference type="UniPathway" id="UPA00850"/>
<evidence type="ECO:0000256" key="1">
    <source>
        <dbReference type="ARBA" id="ARBA00005150"/>
    </source>
</evidence>
<comment type="catalytic activity">
    <reaction evidence="12">
        <text>(6S)-5,6,7,8-tetrahydrofolyl-(gamma-L-Glu)(n) + L-glutamate + ATP = (6S)-5,6,7,8-tetrahydrofolyl-(gamma-L-Glu)(n+1) + ADP + phosphate + H(+)</text>
        <dbReference type="Rhea" id="RHEA:10580"/>
        <dbReference type="Rhea" id="RHEA-COMP:14738"/>
        <dbReference type="Rhea" id="RHEA-COMP:14740"/>
        <dbReference type="ChEBI" id="CHEBI:15378"/>
        <dbReference type="ChEBI" id="CHEBI:29985"/>
        <dbReference type="ChEBI" id="CHEBI:30616"/>
        <dbReference type="ChEBI" id="CHEBI:43474"/>
        <dbReference type="ChEBI" id="CHEBI:141005"/>
        <dbReference type="ChEBI" id="CHEBI:456216"/>
        <dbReference type="EC" id="6.3.2.17"/>
    </reaction>
</comment>
<evidence type="ECO:0000256" key="3">
    <source>
        <dbReference type="ARBA" id="ARBA00013025"/>
    </source>
</evidence>
<evidence type="ECO:0000256" key="12">
    <source>
        <dbReference type="ARBA" id="ARBA00047493"/>
    </source>
</evidence>
<name>A0A3L6L136_9TRYP</name>
<keyword evidence="4" id="KW-0554">One-carbon metabolism</keyword>
<reference evidence="13" key="1">
    <citation type="submission" date="2018-09" db="EMBL/GenBank/DDBJ databases">
        <title>whole genome sequence of T. equiperdum IVM-t1 strain.</title>
        <authorList>
            <person name="Suganuma K."/>
        </authorList>
    </citation>
    <scope>NUCLEOTIDE SEQUENCE [LARGE SCALE GENOMIC DNA]</scope>
    <source>
        <strain evidence="13">IVM-t1</strain>
    </source>
</reference>
<evidence type="ECO:0000256" key="8">
    <source>
        <dbReference type="ARBA" id="ARBA00022840"/>
    </source>
</evidence>
<evidence type="ECO:0000313" key="13">
    <source>
        <dbReference type="EMBL" id="RHW68917.1"/>
    </source>
</evidence>
<evidence type="ECO:0000256" key="11">
    <source>
        <dbReference type="ARBA" id="ARBA00030876"/>
    </source>
</evidence>
<evidence type="ECO:0000256" key="4">
    <source>
        <dbReference type="ARBA" id="ARBA00022563"/>
    </source>
</evidence>
<keyword evidence="5" id="KW-0436">Ligase</keyword>
<comment type="similarity">
    <text evidence="2">Belongs to the folylpolyglutamate synthase family.</text>
</comment>
<dbReference type="SUPFAM" id="SSF53623">
    <property type="entry name" value="MurD-like peptide ligases, catalytic domain"/>
    <property type="match status" value="1"/>
</dbReference>
<dbReference type="Proteomes" id="UP000266743">
    <property type="component" value="Chromosome 10"/>
</dbReference>
<dbReference type="AlphaFoldDB" id="A0A3L6L136"/>
<dbReference type="Gene3D" id="3.40.1190.10">
    <property type="entry name" value="Mur-like, catalytic domain"/>
    <property type="match status" value="1"/>
</dbReference>